<dbReference type="GO" id="GO:0005886">
    <property type="term" value="C:plasma membrane"/>
    <property type="evidence" value="ECO:0007669"/>
    <property type="project" value="TreeGrafter"/>
</dbReference>
<feature type="transmembrane region" description="Helical" evidence="10">
    <location>
        <begin position="462"/>
        <end position="486"/>
    </location>
</feature>
<keyword evidence="4" id="KW-0769">Symport</keyword>
<feature type="compositionally biased region" description="Basic and acidic residues" evidence="9">
    <location>
        <begin position="69"/>
        <end position="82"/>
    </location>
</feature>
<feature type="transmembrane region" description="Helical" evidence="10">
    <location>
        <begin position="548"/>
        <end position="568"/>
    </location>
</feature>
<feature type="transmembrane region" description="Helical" evidence="10">
    <location>
        <begin position="318"/>
        <end position="337"/>
    </location>
</feature>
<evidence type="ECO:0000256" key="3">
    <source>
        <dbReference type="ARBA" id="ARBA00022692"/>
    </source>
</evidence>
<feature type="disulfide bond" evidence="8">
    <location>
        <begin position="222"/>
        <end position="230"/>
    </location>
</feature>
<evidence type="ECO:0000256" key="7">
    <source>
        <dbReference type="PIRSR" id="PIRSR600175-1"/>
    </source>
</evidence>
<evidence type="ECO:0000256" key="8">
    <source>
        <dbReference type="PIRSR" id="PIRSR600175-2"/>
    </source>
</evidence>
<keyword evidence="3 10" id="KW-0812">Transmembrane</keyword>
<dbReference type="PANTHER" id="PTHR11616:SF166">
    <property type="entry name" value="SODIUM-AND CHLORIDE-DEPENDENT GLYCINE TRANSPORTER 2"/>
    <property type="match status" value="1"/>
</dbReference>
<keyword evidence="12" id="KW-1185">Reference proteome</keyword>
<keyword evidence="7" id="KW-0479">Metal-binding</keyword>
<name>A0A9P1IK63_9PELO</name>
<keyword evidence="6 10" id="KW-0472">Membrane</keyword>
<accession>A0A9P1IK63</accession>
<evidence type="ECO:0000256" key="9">
    <source>
        <dbReference type="SAM" id="MobiDB-lite"/>
    </source>
</evidence>
<keyword evidence="8" id="KW-1015">Disulfide bond</keyword>
<dbReference type="InterPro" id="IPR037272">
    <property type="entry name" value="SNS_sf"/>
</dbReference>
<dbReference type="PANTHER" id="PTHR11616">
    <property type="entry name" value="SODIUM/CHLORIDE DEPENDENT TRANSPORTER"/>
    <property type="match status" value="1"/>
</dbReference>
<feature type="transmembrane region" description="Helical" evidence="10">
    <location>
        <begin position="140"/>
        <end position="164"/>
    </location>
</feature>
<evidence type="ECO:0000256" key="2">
    <source>
        <dbReference type="ARBA" id="ARBA00022448"/>
    </source>
</evidence>
<protein>
    <submittedName>
        <fullName evidence="11">Uncharacterized protein</fullName>
    </submittedName>
</protein>
<dbReference type="GO" id="GO:0043005">
    <property type="term" value="C:neuron projection"/>
    <property type="evidence" value="ECO:0007669"/>
    <property type="project" value="TreeGrafter"/>
</dbReference>
<dbReference type="AlphaFoldDB" id="A0A9P1IK63"/>
<feature type="transmembrane region" description="Helical" evidence="10">
    <location>
        <begin position="292"/>
        <end position="311"/>
    </location>
</feature>
<feature type="transmembrane region" description="Helical" evidence="10">
    <location>
        <begin position="176"/>
        <end position="197"/>
    </location>
</feature>
<evidence type="ECO:0000256" key="4">
    <source>
        <dbReference type="ARBA" id="ARBA00022847"/>
    </source>
</evidence>
<dbReference type="Proteomes" id="UP001152747">
    <property type="component" value="Unassembled WGS sequence"/>
</dbReference>
<organism evidence="11 12">
    <name type="scientific">Caenorhabditis angaria</name>
    <dbReference type="NCBI Taxonomy" id="860376"/>
    <lineage>
        <taxon>Eukaryota</taxon>
        <taxon>Metazoa</taxon>
        <taxon>Ecdysozoa</taxon>
        <taxon>Nematoda</taxon>
        <taxon>Chromadorea</taxon>
        <taxon>Rhabditida</taxon>
        <taxon>Rhabditina</taxon>
        <taxon>Rhabditomorpha</taxon>
        <taxon>Rhabditoidea</taxon>
        <taxon>Rhabditidae</taxon>
        <taxon>Peloderinae</taxon>
        <taxon>Caenorhabditis</taxon>
    </lineage>
</organism>
<comment type="subcellular location">
    <subcellularLocation>
        <location evidence="1">Membrane</location>
        <topology evidence="1">Multi-pass membrane protein</topology>
    </subcellularLocation>
</comment>
<feature type="region of interest" description="Disordered" evidence="9">
    <location>
        <begin position="45"/>
        <end position="82"/>
    </location>
</feature>
<evidence type="ECO:0000256" key="10">
    <source>
        <dbReference type="SAM" id="Phobius"/>
    </source>
</evidence>
<reference evidence="11" key="1">
    <citation type="submission" date="2022-11" db="EMBL/GenBank/DDBJ databases">
        <authorList>
            <person name="Kikuchi T."/>
        </authorList>
    </citation>
    <scope>NUCLEOTIDE SEQUENCE</scope>
    <source>
        <strain evidence="11">PS1010</strain>
    </source>
</reference>
<evidence type="ECO:0000313" key="12">
    <source>
        <dbReference type="Proteomes" id="UP001152747"/>
    </source>
</evidence>
<feature type="transmembrane region" description="Helical" evidence="10">
    <location>
        <begin position="507"/>
        <end position="528"/>
    </location>
</feature>
<evidence type="ECO:0000256" key="1">
    <source>
        <dbReference type="ARBA" id="ARBA00004141"/>
    </source>
</evidence>
<sequence>MIHLKIKQNDEKETLKPKLTDLEGKKADEIGLNIIFGYDRKINKEDSCSTESQSKGKPFAEEDFENDSENVRSPKIHKDPHPGRIEAEALDQQFKSYNYAEVNDRSHLFLILSAATDYIDLVHFIIYFQNHGGIYSLVPYILFLVIIVFPVSIFEVALAQYSSLPLFSMFNHMAKMLGGIPIVMLITRVLYLTHVALRPKLYSYTYHLIYSLLIDDSNWMHCSHFDGVACYDPSVHCRINEDQVSGLCEPEADPEVAASYKRHYSRIHNLPYFGLSGTQITSFAKIYDESDLLASTFLFFVVLGVAFNFGYKHVARFSPMLVLIPIVSLLPICMMVLENADDDIFENIEMRDDVSKLLHYATYFRAFVEAFNTMRLGQGNLLTFGSKVKFHHNFIKDLISSVLFGVGYRLFFVMTFLPVFYACQMFLYPYNPEPFTELTERIHILEILYSGLPIIIENDGKLYIACVALFFGTINTAIFANGIVTLEILKSCIYNILPRLSYTNSRIVQAISIILFTSLLMLHEWYSIYITFASYHDFSDLKNQFNDGLIGSVFITAVFMMIGVRFVYGEQRLYVNCLVRKSLSLTKTKPN</sequence>
<dbReference type="PROSITE" id="PS50267">
    <property type="entry name" value="NA_NEUROTRAN_SYMP_3"/>
    <property type="match status" value="1"/>
</dbReference>
<gene>
    <name evidence="11" type="ORF">CAMP_LOCUS9192</name>
</gene>
<evidence type="ECO:0000256" key="6">
    <source>
        <dbReference type="ARBA" id="ARBA00023136"/>
    </source>
</evidence>
<dbReference type="EMBL" id="CANHGI010000003">
    <property type="protein sequence ID" value="CAI5446555.1"/>
    <property type="molecule type" value="Genomic_DNA"/>
</dbReference>
<keyword evidence="5 10" id="KW-1133">Transmembrane helix</keyword>
<dbReference type="InterPro" id="IPR000175">
    <property type="entry name" value="Na/ntran_symport"/>
</dbReference>
<evidence type="ECO:0000313" key="11">
    <source>
        <dbReference type="EMBL" id="CAI5446555.1"/>
    </source>
</evidence>
<proteinExistence type="predicted"/>
<feature type="transmembrane region" description="Helical" evidence="10">
    <location>
        <begin position="398"/>
        <end position="421"/>
    </location>
</feature>
<dbReference type="Pfam" id="PF00209">
    <property type="entry name" value="SNF"/>
    <property type="match status" value="1"/>
</dbReference>
<comment type="caution">
    <text evidence="11">The sequence shown here is derived from an EMBL/GenBank/DDBJ whole genome shotgun (WGS) entry which is preliminary data.</text>
</comment>
<dbReference type="GO" id="GO:0046872">
    <property type="term" value="F:metal ion binding"/>
    <property type="evidence" value="ECO:0007669"/>
    <property type="project" value="UniProtKB-KW"/>
</dbReference>
<keyword evidence="7" id="KW-0915">Sodium</keyword>
<dbReference type="SUPFAM" id="SSF161070">
    <property type="entry name" value="SNF-like"/>
    <property type="match status" value="1"/>
</dbReference>
<dbReference type="GO" id="GO:0005332">
    <property type="term" value="F:gamma-aminobutyric acid:sodium:chloride symporter activity"/>
    <property type="evidence" value="ECO:0007669"/>
    <property type="project" value="TreeGrafter"/>
</dbReference>
<feature type="binding site" evidence="7">
    <location>
        <position position="115"/>
    </location>
    <ligand>
        <name>Na(+)</name>
        <dbReference type="ChEBI" id="CHEBI:29101"/>
        <label>1</label>
    </ligand>
</feature>
<evidence type="ECO:0000256" key="5">
    <source>
        <dbReference type="ARBA" id="ARBA00022989"/>
    </source>
</evidence>
<keyword evidence="2" id="KW-0813">Transport</keyword>